<protein>
    <submittedName>
        <fullName evidence="1">Uncharacterized protein</fullName>
    </submittedName>
</protein>
<comment type="caution">
    <text evidence="1">The sequence shown here is derived from an EMBL/GenBank/DDBJ whole genome shotgun (WGS) entry which is preliminary data.</text>
</comment>
<dbReference type="AlphaFoldDB" id="A0AA47MJU2"/>
<organism evidence="1 2">
    <name type="scientific">Merluccius polli</name>
    <name type="common">Benguela hake</name>
    <name type="synonym">Merluccius cadenati</name>
    <dbReference type="NCBI Taxonomy" id="89951"/>
    <lineage>
        <taxon>Eukaryota</taxon>
        <taxon>Metazoa</taxon>
        <taxon>Chordata</taxon>
        <taxon>Craniata</taxon>
        <taxon>Vertebrata</taxon>
        <taxon>Euteleostomi</taxon>
        <taxon>Actinopterygii</taxon>
        <taxon>Neopterygii</taxon>
        <taxon>Teleostei</taxon>
        <taxon>Neoteleostei</taxon>
        <taxon>Acanthomorphata</taxon>
        <taxon>Zeiogadaria</taxon>
        <taxon>Gadariae</taxon>
        <taxon>Gadiformes</taxon>
        <taxon>Gadoidei</taxon>
        <taxon>Merlucciidae</taxon>
        <taxon>Merluccius</taxon>
    </lineage>
</organism>
<reference evidence="1" key="1">
    <citation type="journal article" date="2023" name="Front. Mar. Sci.">
        <title>A new Merluccius polli reference genome to investigate the effects of global change in West African waters.</title>
        <authorList>
            <person name="Mateo J.L."/>
            <person name="Blanco-Fernandez C."/>
            <person name="Garcia-Vazquez E."/>
            <person name="Machado-Schiaffino G."/>
        </authorList>
    </citation>
    <scope>NUCLEOTIDE SEQUENCE</scope>
    <source>
        <strain evidence="1">C29</strain>
        <tissue evidence="1">Fin</tissue>
    </source>
</reference>
<evidence type="ECO:0000313" key="2">
    <source>
        <dbReference type="Proteomes" id="UP001174136"/>
    </source>
</evidence>
<keyword evidence="2" id="KW-1185">Reference proteome</keyword>
<proteinExistence type="predicted"/>
<sequence length="73" mass="8086">MATKADFPASYYGDVDGRNPVVRAFKGEVDSLLARMRRVTSEEQGYARGGGARAWLSGLKPRISLQKPQLFKL</sequence>
<name>A0AA47MJU2_MERPO</name>
<gene>
    <name evidence="1" type="ORF">N1851_021550</name>
</gene>
<dbReference type="EMBL" id="JAOPHQ010003856">
    <property type="protein sequence ID" value="KAK0141435.1"/>
    <property type="molecule type" value="Genomic_DNA"/>
</dbReference>
<evidence type="ECO:0000313" key="1">
    <source>
        <dbReference type="EMBL" id="KAK0141435.1"/>
    </source>
</evidence>
<dbReference type="Proteomes" id="UP001174136">
    <property type="component" value="Unassembled WGS sequence"/>
</dbReference>
<accession>A0AA47MJU2</accession>